<protein>
    <submittedName>
        <fullName evidence="1">Uncharacterized protein DUF4837</fullName>
    </submittedName>
</protein>
<dbReference type="Proteomes" id="UP000284892">
    <property type="component" value="Unassembled WGS sequence"/>
</dbReference>
<sequence length="324" mass="36375">MIKKTTLVLIITVLMFNCNSGPNKRIIPNSSGRINTLSVIVDNDLWKGKVGEAMRSILAAPVEGLSQDEPLFSMKQMPPQVFSGFTTESRTILKVEKGSENGVSIKNDVFARPQTYIVVSGKTNEDIILELKNNSVKIIDAFKKEEIKEKQRQIKLSLFDDKALEQKLGFSINLASAYRTAKATDDFFWLRKDVSTGTMDLMIYQVPLSSIRKGDSAVVDVVRVRDSVGKVHIEGGLEGSYLGTEPAYAPYIFETILDNKPTLETKGLWDLKNAYMSGPFINYAIEDKVNNRYLIVEGYVFGPSLEMRDYMFELESVIKSVKIK</sequence>
<dbReference type="Pfam" id="PF16125">
    <property type="entry name" value="DUF4837"/>
    <property type="match status" value="1"/>
</dbReference>
<organism evidence="1 2">
    <name type="scientific">Ichthyenterobacterium magnum</name>
    <dbReference type="NCBI Taxonomy" id="1230530"/>
    <lineage>
        <taxon>Bacteria</taxon>
        <taxon>Pseudomonadati</taxon>
        <taxon>Bacteroidota</taxon>
        <taxon>Flavobacteriia</taxon>
        <taxon>Flavobacteriales</taxon>
        <taxon>Flavobacteriaceae</taxon>
        <taxon>Ichthyenterobacterium</taxon>
    </lineage>
</organism>
<proteinExistence type="predicted"/>
<reference evidence="1 2" key="1">
    <citation type="submission" date="2018-09" db="EMBL/GenBank/DDBJ databases">
        <title>Genomic Encyclopedia of Archaeal and Bacterial Type Strains, Phase II (KMG-II): from individual species to whole genera.</title>
        <authorList>
            <person name="Goeker M."/>
        </authorList>
    </citation>
    <scope>NUCLEOTIDE SEQUENCE [LARGE SCALE GENOMIC DNA]</scope>
    <source>
        <strain evidence="1 2">DSM 26283</strain>
    </source>
</reference>
<comment type="caution">
    <text evidence="1">The sequence shown here is derived from an EMBL/GenBank/DDBJ whole genome shotgun (WGS) entry which is preliminary data.</text>
</comment>
<dbReference type="EMBL" id="RAQJ01000001">
    <property type="protein sequence ID" value="RKE98817.1"/>
    <property type="molecule type" value="Genomic_DNA"/>
</dbReference>
<name>A0A420DX93_9FLAO</name>
<dbReference type="AlphaFoldDB" id="A0A420DX93"/>
<evidence type="ECO:0000313" key="2">
    <source>
        <dbReference type="Proteomes" id="UP000284892"/>
    </source>
</evidence>
<gene>
    <name evidence="1" type="ORF">BXY80_0912</name>
</gene>
<dbReference type="RefSeq" id="WP_120200004.1">
    <property type="nucleotide sequence ID" value="NZ_RAQJ01000001.1"/>
</dbReference>
<accession>A0A420DX93</accession>
<dbReference type="InterPro" id="IPR032286">
    <property type="entry name" value="DUF4837"/>
</dbReference>
<keyword evidence="2" id="KW-1185">Reference proteome</keyword>
<dbReference type="OrthoDB" id="1115230at2"/>
<evidence type="ECO:0000313" key="1">
    <source>
        <dbReference type="EMBL" id="RKE98817.1"/>
    </source>
</evidence>